<feature type="region of interest" description="Disordered" evidence="4">
    <location>
        <begin position="36"/>
        <end position="56"/>
    </location>
</feature>
<feature type="signal peptide" evidence="5">
    <location>
        <begin position="1"/>
        <end position="22"/>
    </location>
</feature>
<dbReference type="PANTHER" id="PTHR10514:SF27">
    <property type="entry name" value="ANGIOTENSIN-CONVERTING ENZYME"/>
    <property type="match status" value="1"/>
</dbReference>
<evidence type="ECO:0000256" key="5">
    <source>
        <dbReference type="SAM" id="SignalP"/>
    </source>
</evidence>
<sequence length="628" mass="70968">MKKPLISGLALATLGSALWACAPTAKTATAKTATATAPAADAAPAQSSTPPAPIDWGRQADEFLANYSAQYQQLYTQSAEAEWRSNTRIVAGDTTNSAATARANEAMAAFTGSSQNIADLRQLLEHKDQLTEIQVKQLQTALYNAANSPQTIADVVKRRIKAETQQTEKLYGFDYKYNGKSVTTNDLDELLRKEKDPKKRQAIWEASKAIGPTLKDGLLNLRGLRNQTVQALGYPDYFTYQASDYGMSREEMMQLVRKINEELRPLYRELHTYARYELAKKYGQKQVPDYLPASWLPNRWGQDWSAMVDVKGVNLDGTLAKKGAEWQVKQAERFYQSLGFQALPPVFWEKSSLYPLPKTATYKKNNHASAWHLDLNNDVRSLMSVEPNTEWYETTHHELGHIYYYLTYTNPEVPVLLRAGANRAYHEAMGSLMGLAATQKPFLVGLGLQDAKAKTDQTQTLLKEALNYVTFIPFSSGVMSEWENSFYADNLPADQLNAKWWELVKKYQGIVPPTTRGENFLDPATKTHINDDPAQYYDYALSYVILFQLHDHISKKILKQDPHATNYYGSKEVGTFLADIMRPGASKDWRQVLKEKTGEDLSARAMVDYFQPLMAYLKEQNKGRKYTM</sequence>
<evidence type="ECO:0000313" key="7">
    <source>
        <dbReference type="Proteomes" id="UP000831785"/>
    </source>
</evidence>
<proteinExistence type="predicted"/>
<dbReference type="Gene3D" id="1.10.1370.30">
    <property type="match status" value="1"/>
</dbReference>
<keyword evidence="7" id="KW-1185">Reference proteome</keyword>
<reference evidence="6 7" key="1">
    <citation type="submission" date="2022-04" db="EMBL/GenBank/DDBJ databases">
        <title>Hymenobacter sp. isolated from the air.</title>
        <authorList>
            <person name="Won M."/>
            <person name="Lee C.-M."/>
            <person name="Woen H.-Y."/>
            <person name="Kwon S.-W."/>
        </authorList>
    </citation>
    <scope>NUCLEOTIDE SEQUENCE [LARGE SCALE GENOMIC DNA]</scope>
    <source>
        <strain evidence="7">5116 S-27</strain>
    </source>
</reference>
<gene>
    <name evidence="6" type="ORF">MUN80_19835</name>
</gene>
<evidence type="ECO:0000313" key="6">
    <source>
        <dbReference type="EMBL" id="UOQ52001.1"/>
    </source>
</evidence>
<keyword evidence="3" id="KW-0325">Glycoprotein</keyword>
<dbReference type="PROSITE" id="PS52011">
    <property type="entry name" value="PEPTIDASE_M2"/>
    <property type="match status" value="1"/>
</dbReference>
<dbReference type="CDD" id="cd06461">
    <property type="entry name" value="M2_ACE"/>
    <property type="match status" value="1"/>
</dbReference>
<accession>A0ABY4FC16</accession>
<feature type="chain" id="PRO_5046839809" evidence="5">
    <location>
        <begin position="23"/>
        <end position="628"/>
    </location>
</feature>
<dbReference type="Pfam" id="PF01401">
    <property type="entry name" value="Peptidase_M2"/>
    <property type="match status" value="1"/>
</dbReference>
<evidence type="ECO:0000256" key="4">
    <source>
        <dbReference type="SAM" id="MobiDB-lite"/>
    </source>
</evidence>
<evidence type="ECO:0000256" key="2">
    <source>
        <dbReference type="ARBA" id="ARBA00023157"/>
    </source>
</evidence>
<protein>
    <submittedName>
        <fullName evidence="6">M2 family metallopeptidase</fullName>
    </submittedName>
</protein>
<evidence type="ECO:0000256" key="3">
    <source>
        <dbReference type="ARBA" id="ARBA00023180"/>
    </source>
</evidence>
<dbReference type="Proteomes" id="UP000831785">
    <property type="component" value="Chromosome"/>
</dbReference>
<keyword evidence="1 5" id="KW-0732">Signal</keyword>
<dbReference type="RefSeq" id="WP_244715575.1">
    <property type="nucleotide sequence ID" value="NZ_CP095049.1"/>
</dbReference>
<dbReference type="InterPro" id="IPR001548">
    <property type="entry name" value="Peptidase_M2"/>
</dbReference>
<keyword evidence="2" id="KW-1015">Disulfide bond</keyword>
<dbReference type="SUPFAM" id="SSF55486">
    <property type="entry name" value="Metalloproteases ('zincins'), catalytic domain"/>
    <property type="match status" value="1"/>
</dbReference>
<name>A0ABY4FC16_9BACT</name>
<feature type="compositionally biased region" description="Low complexity" evidence="4">
    <location>
        <begin position="36"/>
        <end position="49"/>
    </location>
</feature>
<dbReference type="PRINTS" id="PR00791">
    <property type="entry name" value="PEPDIPTASEA"/>
</dbReference>
<evidence type="ECO:0000256" key="1">
    <source>
        <dbReference type="ARBA" id="ARBA00022729"/>
    </source>
</evidence>
<dbReference type="PANTHER" id="PTHR10514">
    <property type="entry name" value="ANGIOTENSIN-CONVERTING ENZYME"/>
    <property type="match status" value="1"/>
</dbReference>
<dbReference type="EMBL" id="CP095049">
    <property type="protein sequence ID" value="UOQ52001.1"/>
    <property type="molecule type" value="Genomic_DNA"/>
</dbReference>
<organism evidence="6 7">
    <name type="scientific">Hymenobacter cellulosivorans</name>
    <dbReference type="NCBI Taxonomy" id="2932249"/>
    <lineage>
        <taxon>Bacteria</taxon>
        <taxon>Pseudomonadati</taxon>
        <taxon>Bacteroidota</taxon>
        <taxon>Cytophagia</taxon>
        <taxon>Cytophagales</taxon>
        <taxon>Hymenobacteraceae</taxon>
        <taxon>Hymenobacter</taxon>
    </lineage>
</organism>